<dbReference type="SUPFAM" id="SSF53223">
    <property type="entry name" value="Aminoacid dehydrogenase-like, N-terminal domain"/>
    <property type="match status" value="1"/>
</dbReference>
<dbReference type="InterPro" id="IPR036291">
    <property type="entry name" value="NAD(P)-bd_dom_sf"/>
</dbReference>
<proteinExistence type="predicted"/>
<reference evidence="3 4" key="1">
    <citation type="submission" date="2013-03" db="EMBL/GenBank/DDBJ databases">
        <title>The Genome Sequence of Exophiala aquamarina CBS 119918.</title>
        <authorList>
            <consortium name="The Broad Institute Genomics Platform"/>
            <person name="Cuomo C."/>
            <person name="de Hoog S."/>
            <person name="Gorbushina A."/>
            <person name="Walker B."/>
            <person name="Young S.K."/>
            <person name="Zeng Q."/>
            <person name="Gargeya S."/>
            <person name="Fitzgerald M."/>
            <person name="Haas B."/>
            <person name="Abouelleil A."/>
            <person name="Allen A.W."/>
            <person name="Alvarado L."/>
            <person name="Arachchi H.M."/>
            <person name="Berlin A.M."/>
            <person name="Chapman S.B."/>
            <person name="Gainer-Dewar J."/>
            <person name="Goldberg J."/>
            <person name="Griggs A."/>
            <person name="Gujja S."/>
            <person name="Hansen M."/>
            <person name="Howarth C."/>
            <person name="Imamovic A."/>
            <person name="Ireland A."/>
            <person name="Larimer J."/>
            <person name="McCowan C."/>
            <person name="Murphy C."/>
            <person name="Pearson M."/>
            <person name="Poon T.W."/>
            <person name="Priest M."/>
            <person name="Roberts A."/>
            <person name="Saif S."/>
            <person name="Shea T."/>
            <person name="Sisk P."/>
            <person name="Sykes S."/>
            <person name="Wortman J."/>
            <person name="Nusbaum C."/>
            <person name="Birren B."/>
        </authorList>
    </citation>
    <scope>NUCLEOTIDE SEQUENCE [LARGE SCALE GENOMIC DNA]</scope>
    <source>
        <strain evidence="3 4">CBS 119918</strain>
    </source>
</reference>
<dbReference type="CDD" id="cd01065">
    <property type="entry name" value="NAD_bind_Shikimate_DH"/>
    <property type="match status" value="1"/>
</dbReference>
<evidence type="ECO:0000313" key="3">
    <source>
        <dbReference type="EMBL" id="KEF63007.1"/>
    </source>
</evidence>
<accession>A0A072PTC4</accession>
<dbReference type="PANTHER" id="PTHR21089:SF26">
    <property type="entry name" value="AROM POLYPEPTIDE, PUTATIVE-RELATED"/>
    <property type="match status" value="1"/>
</dbReference>
<dbReference type="RefSeq" id="XP_013265597.1">
    <property type="nucleotide sequence ID" value="XM_013410143.1"/>
</dbReference>
<dbReference type="PANTHER" id="PTHR21089">
    <property type="entry name" value="SHIKIMATE DEHYDROGENASE"/>
    <property type="match status" value="1"/>
</dbReference>
<dbReference type="GeneID" id="25275931"/>
<name>A0A072PTC4_9EURO</name>
<feature type="domain" description="SnoaL-like" evidence="2">
    <location>
        <begin position="338"/>
        <end position="432"/>
    </location>
</feature>
<dbReference type="InterPro" id="IPR037401">
    <property type="entry name" value="SnoaL-like"/>
</dbReference>
<dbReference type="Gene3D" id="3.40.50.720">
    <property type="entry name" value="NAD(P)-binding Rossmann-like Domain"/>
    <property type="match status" value="1"/>
</dbReference>
<sequence length="554" mass="61581">MGSTGQTRSLVYFAGGVGSSSIAVTAHDYISQCLGKDWKMTVLATASLDEVVQAFRAPQFAGGIITMPFKKTIIPFLDEVDELVTTAGACNVVYLTPEGKLRGTNTDWVGIKNALLSADPLTAGDNAMIYGAGGASRAAVYALYRGLGYENIYVVNRDDQEVTDLIEDASNYTGLRPNVVHIRTLEQAQSLPSPDYIVSTIPDYPARTAQEVNARAIVAQFLSRSTSKPGVLLDMCYHPLLTENLKLARQHGWIAAEGVQVVGHQLKVMWRLWTGKDITEENEAVVWGLLQQAARDDPTVAGGLATATETVIGLHSLPPGSRPIGVVRNNGPDVLTLERYKLRELAEGWPLYRDSCEWDNLRSIFHPDAYIYTSWTGKTHHEDFIQASQRGMDKGAFIMHRCHGITTDITLDATRAVTKMKATITQRFNLQEAEVDAESDCRFIFFWTKLRNPFTGETDWKALFVRHWYEKDKLIPVNPAKVPVLDEAKLAQFPSGYRYLAYCQEETMGVSVLRDLPGHNREKGIPGGSRIAGQRHDLLYWQAKDWLDGKDIQI</sequence>
<dbReference type="SUPFAM" id="SSF51735">
    <property type="entry name" value="NAD(P)-binding Rossmann-fold domains"/>
    <property type="match status" value="1"/>
</dbReference>
<gene>
    <name evidence="3" type="ORF">A1O9_00982</name>
</gene>
<evidence type="ECO:0000259" key="2">
    <source>
        <dbReference type="Pfam" id="PF13577"/>
    </source>
</evidence>
<evidence type="ECO:0000259" key="1">
    <source>
        <dbReference type="Pfam" id="PF08501"/>
    </source>
</evidence>
<organism evidence="3 4">
    <name type="scientific">Exophiala aquamarina CBS 119918</name>
    <dbReference type="NCBI Taxonomy" id="1182545"/>
    <lineage>
        <taxon>Eukaryota</taxon>
        <taxon>Fungi</taxon>
        <taxon>Dikarya</taxon>
        <taxon>Ascomycota</taxon>
        <taxon>Pezizomycotina</taxon>
        <taxon>Eurotiomycetes</taxon>
        <taxon>Chaetothyriomycetidae</taxon>
        <taxon>Chaetothyriales</taxon>
        <taxon>Herpotrichiellaceae</taxon>
        <taxon>Exophiala</taxon>
    </lineage>
</organism>
<dbReference type="GO" id="GO:0009423">
    <property type="term" value="P:chorismate biosynthetic process"/>
    <property type="evidence" value="ECO:0007669"/>
    <property type="project" value="TreeGrafter"/>
</dbReference>
<dbReference type="Proteomes" id="UP000027920">
    <property type="component" value="Unassembled WGS sequence"/>
</dbReference>
<evidence type="ECO:0000313" key="4">
    <source>
        <dbReference type="Proteomes" id="UP000027920"/>
    </source>
</evidence>
<dbReference type="Gene3D" id="3.10.450.50">
    <property type="match status" value="1"/>
</dbReference>
<dbReference type="OrthoDB" id="2533647at2759"/>
<dbReference type="Pfam" id="PF08501">
    <property type="entry name" value="Shikimate_dh_N"/>
    <property type="match status" value="1"/>
</dbReference>
<comment type="caution">
    <text evidence="3">The sequence shown here is derived from an EMBL/GenBank/DDBJ whole genome shotgun (WGS) entry which is preliminary data.</text>
</comment>
<dbReference type="InterPro" id="IPR013708">
    <property type="entry name" value="Shikimate_DH-bd_N"/>
</dbReference>
<dbReference type="EMBL" id="AMGV01000001">
    <property type="protein sequence ID" value="KEF63007.1"/>
    <property type="molecule type" value="Genomic_DNA"/>
</dbReference>
<feature type="domain" description="Shikimate dehydrogenase substrate binding N-terminal" evidence="1">
    <location>
        <begin position="21"/>
        <end position="93"/>
    </location>
</feature>
<dbReference type="Pfam" id="PF13577">
    <property type="entry name" value="SnoaL_4"/>
    <property type="match status" value="1"/>
</dbReference>
<dbReference type="SUPFAM" id="SSF54427">
    <property type="entry name" value="NTF2-like"/>
    <property type="match status" value="1"/>
</dbReference>
<dbReference type="HOGENOM" id="CLU_523694_0_0_1"/>
<dbReference type="InterPro" id="IPR032710">
    <property type="entry name" value="NTF2-like_dom_sf"/>
</dbReference>
<dbReference type="InterPro" id="IPR046346">
    <property type="entry name" value="Aminoacid_DH-like_N_sf"/>
</dbReference>
<dbReference type="VEuPathDB" id="FungiDB:A1O9_00982"/>
<protein>
    <recommendedName>
        <fullName evidence="5">Shikimate dehydrogenase substrate binding N-terminal domain-containing protein</fullName>
    </recommendedName>
</protein>
<dbReference type="GO" id="GO:0004764">
    <property type="term" value="F:shikimate 3-dehydrogenase (NADP+) activity"/>
    <property type="evidence" value="ECO:0007669"/>
    <property type="project" value="InterPro"/>
</dbReference>
<dbReference type="AlphaFoldDB" id="A0A072PTC4"/>
<keyword evidence="4" id="KW-1185">Reference proteome</keyword>
<dbReference type="Gene3D" id="3.40.50.10860">
    <property type="entry name" value="Leucine Dehydrogenase, chain A, domain 1"/>
    <property type="match status" value="1"/>
</dbReference>
<evidence type="ECO:0008006" key="5">
    <source>
        <dbReference type="Google" id="ProtNLM"/>
    </source>
</evidence>
<dbReference type="STRING" id="1182545.A0A072PTC4"/>
<dbReference type="InterPro" id="IPR022893">
    <property type="entry name" value="Shikimate_DH_fam"/>
</dbReference>
<dbReference type="GO" id="GO:0019632">
    <property type="term" value="P:shikimate metabolic process"/>
    <property type="evidence" value="ECO:0007669"/>
    <property type="project" value="TreeGrafter"/>
</dbReference>